<accession>Q1JW48</accession>
<dbReference type="EMBL" id="AAEW02000025">
    <property type="protein sequence ID" value="EAT14479.1"/>
    <property type="molecule type" value="Genomic_DNA"/>
</dbReference>
<feature type="signal peptide" evidence="1">
    <location>
        <begin position="1"/>
        <end position="21"/>
    </location>
</feature>
<dbReference type="Gene3D" id="1.10.530.10">
    <property type="match status" value="1"/>
</dbReference>
<gene>
    <name evidence="3" type="ORF">Dace_0330</name>
</gene>
<name>Q1JW48_DESA6</name>
<organism evidence="3 4">
    <name type="scientific">Desulfuromonas acetoxidans (strain DSM 684 / 11070)</name>
    <dbReference type="NCBI Taxonomy" id="281689"/>
    <lineage>
        <taxon>Bacteria</taxon>
        <taxon>Pseudomonadati</taxon>
        <taxon>Thermodesulfobacteriota</taxon>
        <taxon>Desulfuromonadia</taxon>
        <taxon>Desulfuromonadales</taxon>
        <taxon>Desulfuromonadaceae</taxon>
        <taxon>Desulfuromonas</taxon>
    </lineage>
</organism>
<proteinExistence type="predicted"/>
<dbReference type="PANTHER" id="PTHR33734">
    <property type="entry name" value="LYSM DOMAIN-CONTAINING GPI-ANCHORED PROTEIN 2"/>
    <property type="match status" value="1"/>
</dbReference>
<dbReference type="GO" id="GO:0008932">
    <property type="term" value="F:lytic endotransglycosylase activity"/>
    <property type="evidence" value="ECO:0007669"/>
    <property type="project" value="TreeGrafter"/>
</dbReference>
<dbReference type="InterPro" id="IPR018392">
    <property type="entry name" value="LysM"/>
</dbReference>
<dbReference type="CDD" id="cd16894">
    <property type="entry name" value="MltD-like"/>
    <property type="match status" value="1"/>
</dbReference>
<reference evidence="3" key="1">
    <citation type="submission" date="2006-05" db="EMBL/GenBank/DDBJ databases">
        <title>Annotation of the draft genome assembly of Desulfuromonas acetoxidans DSM 684.</title>
        <authorList>
            <consortium name="US DOE Joint Genome Institute (JGI-ORNL)"/>
            <person name="Larimer F."/>
            <person name="Land M."/>
            <person name="Hauser L."/>
        </authorList>
    </citation>
    <scope>NUCLEOTIDE SEQUENCE [LARGE SCALE GENOMIC DNA]</scope>
    <source>
        <strain evidence="3">DSM 684</strain>
    </source>
</reference>
<dbReference type="PROSITE" id="PS51782">
    <property type="entry name" value="LYSM"/>
    <property type="match status" value="3"/>
</dbReference>
<dbReference type="AlphaFoldDB" id="Q1JW48"/>
<dbReference type="InterPro" id="IPR008258">
    <property type="entry name" value="Transglycosylase_SLT_dom_1"/>
</dbReference>
<comment type="caution">
    <text evidence="3">The sequence shown here is derived from an EMBL/GenBank/DDBJ whole genome shotgun (WGS) entry which is preliminary data.</text>
</comment>
<evidence type="ECO:0000256" key="1">
    <source>
        <dbReference type="SAM" id="SignalP"/>
    </source>
</evidence>
<protein>
    <submittedName>
        <fullName evidence="3">Lytic transglycosylase, catalytic</fullName>
    </submittedName>
</protein>
<dbReference type="Gene3D" id="3.10.350.10">
    <property type="entry name" value="LysM domain"/>
    <property type="match status" value="3"/>
</dbReference>
<dbReference type="PANTHER" id="PTHR33734:SF22">
    <property type="entry name" value="MEMBRANE-BOUND LYTIC MUREIN TRANSGLYCOSYLASE D"/>
    <property type="match status" value="1"/>
</dbReference>
<dbReference type="SUPFAM" id="SSF54106">
    <property type="entry name" value="LysM domain"/>
    <property type="match status" value="3"/>
</dbReference>
<dbReference type="SUPFAM" id="SSF53955">
    <property type="entry name" value="Lysozyme-like"/>
    <property type="match status" value="1"/>
</dbReference>
<dbReference type="Pfam" id="PF01464">
    <property type="entry name" value="SLT"/>
    <property type="match status" value="1"/>
</dbReference>
<dbReference type="Proteomes" id="UP000005695">
    <property type="component" value="Unassembled WGS sequence"/>
</dbReference>
<reference evidence="3" key="2">
    <citation type="submission" date="2006-05" db="EMBL/GenBank/DDBJ databases">
        <title>Sequencing of the draft genome and assembly of Desulfuromonas acetoxidans DSM 684.</title>
        <authorList>
            <consortium name="US DOE Joint Genome Institute (JGI-PGF)"/>
            <person name="Copeland A."/>
            <person name="Lucas S."/>
            <person name="Lapidus A."/>
            <person name="Barry K."/>
            <person name="Detter J.C."/>
            <person name="Glavina del Rio T."/>
            <person name="Hammon N."/>
            <person name="Israni S."/>
            <person name="Dalin E."/>
            <person name="Tice H."/>
            <person name="Bruce D."/>
            <person name="Pitluck S."/>
            <person name="Richardson P."/>
        </authorList>
    </citation>
    <scope>NUCLEOTIDE SEQUENCE [LARGE SCALE GENOMIC DNA]</scope>
    <source>
        <strain evidence="3">DSM 684</strain>
    </source>
</reference>
<dbReference type="CDD" id="cd00118">
    <property type="entry name" value="LysM"/>
    <property type="match status" value="3"/>
</dbReference>
<dbReference type="PROSITE" id="PS51257">
    <property type="entry name" value="PROKAR_LIPOPROTEIN"/>
    <property type="match status" value="1"/>
</dbReference>
<evidence type="ECO:0000313" key="4">
    <source>
        <dbReference type="Proteomes" id="UP000005695"/>
    </source>
</evidence>
<feature type="domain" description="LysM" evidence="2">
    <location>
        <begin position="356"/>
        <end position="400"/>
    </location>
</feature>
<keyword evidence="4" id="KW-1185">Reference proteome</keyword>
<feature type="domain" description="LysM" evidence="2">
    <location>
        <begin position="485"/>
        <end position="529"/>
    </location>
</feature>
<evidence type="ECO:0000313" key="3">
    <source>
        <dbReference type="EMBL" id="EAT14479.1"/>
    </source>
</evidence>
<dbReference type="InterPro" id="IPR023346">
    <property type="entry name" value="Lysozyme-like_dom_sf"/>
</dbReference>
<dbReference type="SMART" id="SM00257">
    <property type="entry name" value="LysM"/>
    <property type="match status" value="3"/>
</dbReference>
<sequence>MIRWYLLVCCGLLTGCMASPAPQVSTVRLHNEASLPLVAQSIDEEAGCVVLPPEELVRVGDETTADEALLNADLTPPQDVGTVVEPEPLFDFPVVENDKVRYLVDYYTGPGRRTFTRWLQRSSRYLPMMREVFKREGLPQDLATLAMVESGFNSNAHSWANAVGHWQFIESTGRMYGLENTWWRDERRDMEKATLAAARYLKDLYQRFDGNWYLAVASYNAGPGKMSRAIKKYHSTDFWELCKGSYLRAETKNYVPKLLAALLISKQPVKYGFCELDYQAPLAFDTVILSEATDLELITELTGASYDELKRLNPELKRWCTPPGETNYRLRVPTGCAGGFDEKYAQVPSSERARYKRHQITSGDTLLKLAHTYHIRVDDIISLNKISNPRALRIGQNLILPLHRDYTSRPLAELQDDYLRSKRRNYTVRSGDSLWSIARKCDVTEKQLRVWNRLGWSNVIQPGQRLVVSAPSSRVASRSKALKKVVYQVRSGDTLWGIGRQFSVQTRDIRQWNDLTEDHILQPGDELTLLVHGDRRS</sequence>
<dbReference type="Pfam" id="PF01476">
    <property type="entry name" value="LysM"/>
    <property type="match status" value="3"/>
</dbReference>
<keyword evidence="1" id="KW-0732">Signal</keyword>
<evidence type="ECO:0000259" key="2">
    <source>
        <dbReference type="PROSITE" id="PS51782"/>
    </source>
</evidence>
<feature type="domain" description="LysM" evidence="2">
    <location>
        <begin position="424"/>
        <end position="468"/>
    </location>
</feature>
<dbReference type="InterPro" id="IPR036779">
    <property type="entry name" value="LysM_dom_sf"/>
</dbReference>
<feature type="chain" id="PRO_5004192605" evidence="1">
    <location>
        <begin position="22"/>
        <end position="537"/>
    </location>
</feature>